<evidence type="ECO:0000256" key="1">
    <source>
        <dbReference type="ARBA" id="ARBA00023002"/>
    </source>
</evidence>
<dbReference type="OrthoDB" id="191139at2759"/>
<accession>A0A8J1TP51</accession>
<keyword evidence="1" id="KW-0560">Oxidoreductase</keyword>
<organism evidence="2 3">
    <name type="scientific">Owenia fusiformis</name>
    <name type="common">Polychaete worm</name>
    <dbReference type="NCBI Taxonomy" id="6347"/>
    <lineage>
        <taxon>Eukaryota</taxon>
        <taxon>Metazoa</taxon>
        <taxon>Spiralia</taxon>
        <taxon>Lophotrochozoa</taxon>
        <taxon>Annelida</taxon>
        <taxon>Polychaeta</taxon>
        <taxon>Sedentaria</taxon>
        <taxon>Canalipalpata</taxon>
        <taxon>Sabellida</taxon>
        <taxon>Oweniida</taxon>
        <taxon>Oweniidae</taxon>
        <taxon>Owenia</taxon>
    </lineage>
</organism>
<dbReference type="PANTHER" id="PTHR43157:SF31">
    <property type="entry name" value="PHOSPHATIDYLINOSITOL-GLYCAN BIOSYNTHESIS CLASS F PROTEIN"/>
    <property type="match status" value="1"/>
</dbReference>
<dbReference type="InterPro" id="IPR002347">
    <property type="entry name" value="SDR_fam"/>
</dbReference>
<dbReference type="PANTHER" id="PTHR43157">
    <property type="entry name" value="PHOSPHATIDYLINOSITOL-GLYCAN BIOSYNTHESIS CLASS F PROTEIN-RELATED"/>
    <property type="match status" value="1"/>
</dbReference>
<dbReference type="SUPFAM" id="SSF51735">
    <property type="entry name" value="NAD(P)-binding Rossmann-fold domains"/>
    <property type="match status" value="1"/>
</dbReference>
<proteinExistence type="predicted"/>
<dbReference type="CDD" id="cd05327">
    <property type="entry name" value="retinol-DH_like_SDR_c_like"/>
    <property type="match status" value="1"/>
</dbReference>
<dbReference type="InterPro" id="IPR036291">
    <property type="entry name" value="NAD(P)-bd_dom_sf"/>
</dbReference>
<sequence>MVYAIVGLLLVPILTILILRYSIKRTTFCKSTRRLTGKTILITGGNCGIGREVALDLAKRGGRVIIACRNKERGRAAVEQIKLATNNQDVFFRILDLASLSSIRDFARDFNQEEARLDILINNAAYLGPKDVTADNFERTMGVNYIGHFLLFNLLLDKLKHSAPCRVVNVLSDSYGIGHIDTDDLNGSFVKYDSYSMYGTSKLAILLFTMEADKSFKDEGITSYAVHPGATNTSLLRNWPGVFGTVLRLVAMILFRSPVEGAQSIINTAVIGGIEEFSGKLFYDCKVIELDHKCSKQLYKASMLWKATEALCETNKPITQDEEKKEI</sequence>
<dbReference type="PRINTS" id="PR00081">
    <property type="entry name" value="GDHRDH"/>
</dbReference>
<name>A0A8J1TP51_OWEFU</name>
<dbReference type="AlphaFoldDB" id="A0A8J1TP51"/>
<evidence type="ECO:0000313" key="3">
    <source>
        <dbReference type="Proteomes" id="UP000749559"/>
    </source>
</evidence>
<dbReference type="Pfam" id="PF00106">
    <property type="entry name" value="adh_short"/>
    <property type="match status" value="1"/>
</dbReference>
<gene>
    <name evidence="2" type="ORF">OFUS_LOCUS26242</name>
</gene>
<comment type="caution">
    <text evidence="2">The sequence shown here is derived from an EMBL/GenBank/DDBJ whole genome shotgun (WGS) entry which is preliminary data.</text>
</comment>
<dbReference type="Proteomes" id="UP000749559">
    <property type="component" value="Unassembled WGS sequence"/>
</dbReference>
<evidence type="ECO:0000313" key="2">
    <source>
        <dbReference type="EMBL" id="CAH1802574.1"/>
    </source>
</evidence>
<dbReference type="Gene3D" id="3.40.50.720">
    <property type="entry name" value="NAD(P)-binding Rossmann-like Domain"/>
    <property type="match status" value="1"/>
</dbReference>
<keyword evidence="3" id="KW-1185">Reference proteome</keyword>
<dbReference type="GO" id="GO:0016491">
    <property type="term" value="F:oxidoreductase activity"/>
    <property type="evidence" value="ECO:0007669"/>
    <property type="project" value="UniProtKB-KW"/>
</dbReference>
<protein>
    <submittedName>
        <fullName evidence="2">Uncharacterized protein</fullName>
    </submittedName>
</protein>
<reference evidence="2" key="1">
    <citation type="submission" date="2022-03" db="EMBL/GenBank/DDBJ databases">
        <authorList>
            <person name="Martin C."/>
        </authorList>
    </citation>
    <scope>NUCLEOTIDE SEQUENCE</scope>
</reference>
<dbReference type="EMBL" id="CAIIXF020000012">
    <property type="protein sequence ID" value="CAH1802574.1"/>
    <property type="molecule type" value="Genomic_DNA"/>
</dbReference>